<sequence length="245" mass="27110">MDCKPDVSKLDALIGKGTDVVNDDCCPKDELTEAFSNEYSLLHGQKMKSESTYVLHVTGNSENSIAVALSDYTLSIHDLEGGFQRSCYGHDKSITGLRFSPKNPFLFYSSSLDATIKLWDLREKDKNVAEFKGCWKDDEGGTAELAISAFDICNIDRLLVGGTECYVDDTFLLFWDIRAPGSKPMGGYWESHTQDITQVKFHPSKPDLLASGSMDGLINIYDIRQSCEDDALTTSLNTDSTVVSQ</sequence>
<accession>A0A8K0K730</accession>
<dbReference type="InterPro" id="IPR039328">
    <property type="entry name" value="WDR89"/>
</dbReference>
<feature type="repeat" description="WD" evidence="4">
    <location>
        <begin position="87"/>
        <end position="129"/>
    </location>
</feature>
<evidence type="ECO:0000256" key="2">
    <source>
        <dbReference type="ARBA" id="ARBA00022574"/>
    </source>
</evidence>
<dbReference type="InterPro" id="IPR001680">
    <property type="entry name" value="WD40_rpt"/>
</dbReference>
<name>A0A8K0K730_LADFU</name>
<dbReference type="InterPro" id="IPR036322">
    <property type="entry name" value="WD40_repeat_dom_sf"/>
</dbReference>
<gene>
    <name evidence="5" type="ORF">J437_LFUL007708</name>
</gene>
<dbReference type="PANTHER" id="PTHR22889">
    <property type="entry name" value="WD REPEAT-CONTAINING PROTEIN 89"/>
    <property type="match status" value="1"/>
</dbReference>
<evidence type="ECO:0000313" key="5">
    <source>
        <dbReference type="EMBL" id="KAG8228957.1"/>
    </source>
</evidence>
<evidence type="ECO:0000256" key="1">
    <source>
        <dbReference type="ARBA" id="ARBA00021125"/>
    </source>
</evidence>
<dbReference type="Proteomes" id="UP000792457">
    <property type="component" value="Unassembled WGS sequence"/>
</dbReference>
<comment type="caution">
    <text evidence="5">The sequence shown here is derived from an EMBL/GenBank/DDBJ whole genome shotgun (WGS) entry which is preliminary data.</text>
</comment>
<dbReference type="PROSITE" id="PS50082">
    <property type="entry name" value="WD_REPEATS_2"/>
    <property type="match status" value="2"/>
</dbReference>
<keyword evidence="6" id="KW-1185">Reference proteome</keyword>
<dbReference type="PANTHER" id="PTHR22889:SF0">
    <property type="entry name" value="WD REPEAT-CONTAINING PROTEIN 89"/>
    <property type="match status" value="1"/>
</dbReference>
<evidence type="ECO:0000256" key="4">
    <source>
        <dbReference type="PROSITE-ProRule" id="PRU00221"/>
    </source>
</evidence>
<dbReference type="PROSITE" id="PS50294">
    <property type="entry name" value="WD_REPEATS_REGION"/>
    <property type="match status" value="2"/>
</dbReference>
<dbReference type="EMBL" id="KZ308402">
    <property type="protein sequence ID" value="KAG8228957.1"/>
    <property type="molecule type" value="Genomic_DNA"/>
</dbReference>
<dbReference type="Gene3D" id="2.130.10.10">
    <property type="entry name" value="YVTN repeat-like/Quinoprotein amine dehydrogenase"/>
    <property type="match status" value="1"/>
</dbReference>
<proteinExistence type="predicted"/>
<keyword evidence="3" id="KW-0677">Repeat</keyword>
<dbReference type="SUPFAM" id="SSF50978">
    <property type="entry name" value="WD40 repeat-like"/>
    <property type="match status" value="1"/>
</dbReference>
<dbReference type="InterPro" id="IPR015943">
    <property type="entry name" value="WD40/YVTN_repeat-like_dom_sf"/>
</dbReference>
<evidence type="ECO:0000256" key="3">
    <source>
        <dbReference type="ARBA" id="ARBA00022737"/>
    </source>
</evidence>
<dbReference type="OrthoDB" id="25131at2759"/>
<keyword evidence="2 4" id="KW-0853">WD repeat</keyword>
<dbReference type="SMART" id="SM00320">
    <property type="entry name" value="WD40"/>
    <property type="match status" value="2"/>
</dbReference>
<reference evidence="5" key="2">
    <citation type="submission" date="2017-10" db="EMBL/GenBank/DDBJ databases">
        <title>Ladona fulva Genome sequencing and assembly.</title>
        <authorList>
            <person name="Murali S."/>
            <person name="Richards S."/>
            <person name="Bandaranaike D."/>
            <person name="Bellair M."/>
            <person name="Blankenburg K."/>
            <person name="Chao H."/>
            <person name="Dinh H."/>
            <person name="Doddapaneni H."/>
            <person name="Dugan-Rocha S."/>
            <person name="Elkadiri S."/>
            <person name="Gnanaolivu R."/>
            <person name="Hernandez B."/>
            <person name="Skinner E."/>
            <person name="Javaid M."/>
            <person name="Lee S."/>
            <person name="Li M."/>
            <person name="Ming W."/>
            <person name="Munidasa M."/>
            <person name="Muniz J."/>
            <person name="Nguyen L."/>
            <person name="Hughes D."/>
            <person name="Osuji N."/>
            <person name="Pu L.-L."/>
            <person name="Puazo M."/>
            <person name="Qu C."/>
            <person name="Quiroz J."/>
            <person name="Raj R."/>
            <person name="Weissenberger G."/>
            <person name="Xin Y."/>
            <person name="Zou X."/>
            <person name="Han Y."/>
            <person name="Worley K."/>
            <person name="Muzny D."/>
            <person name="Gibbs R."/>
        </authorList>
    </citation>
    <scope>NUCLEOTIDE SEQUENCE</scope>
    <source>
        <strain evidence="5">Sampled in the wild</strain>
    </source>
</reference>
<protein>
    <recommendedName>
        <fullName evidence="1">WD repeat-containing protein 89</fullName>
    </recommendedName>
</protein>
<feature type="repeat" description="WD" evidence="4">
    <location>
        <begin position="189"/>
        <end position="224"/>
    </location>
</feature>
<organism evidence="5 6">
    <name type="scientific">Ladona fulva</name>
    <name type="common">Scarce chaser dragonfly</name>
    <name type="synonym">Libellula fulva</name>
    <dbReference type="NCBI Taxonomy" id="123851"/>
    <lineage>
        <taxon>Eukaryota</taxon>
        <taxon>Metazoa</taxon>
        <taxon>Ecdysozoa</taxon>
        <taxon>Arthropoda</taxon>
        <taxon>Hexapoda</taxon>
        <taxon>Insecta</taxon>
        <taxon>Pterygota</taxon>
        <taxon>Palaeoptera</taxon>
        <taxon>Odonata</taxon>
        <taxon>Epiprocta</taxon>
        <taxon>Anisoptera</taxon>
        <taxon>Libelluloidea</taxon>
        <taxon>Libellulidae</taxon>
        <taxon>Ladona</taxon>
    </lineage>
</organism>
<reference evidence="5" key="1">
    <citation type="submission" date="2013-04" db="EMBL/GenBank/DDBJ databases">
        <authorList>
            <person name="Qu J."/>
            <person name="Murali S.C."/>
            <person name="Bandaranaike D."/>
            <person name="Bellair M."/>
            <person name="Blankenburg K."/>
            <person name="Chao H."/>
            <person name="Dinh H."/>
            <person name="Doddapaneni H."/>
            <person name="Downs B."/>
            <person name="Dugan-Rocha S."/>
            <person name="Elkadiri S."/>
            <person name="Gnanaolivu R.D."/>
            <person name="Hernandez B."/>
            <person name="Javaid M."/>
            <person name="Jayaseelan J.C."/>
            <person name="Lee S."/>
            <person name="Li M."/>
            <person name="Ming W."/>
            <person name="Munidasa M."/>
            <person name="Muniz J."/>
            <person name="Nguyen L."/>
            <person name="Ongeri F."/>
            <person name="Osuji N."/>
            <person name="Pu L.-L."/>
            <person name="Puazo M."/>
            <person name="Qu C."/>
            <person name="Quiroz J."/>
            <person name="Raj R."/>
            <person name="Weissenberger G."/>
            <person name="Xin Y."/>
            <person name="Zou X."/>
            <person name="Han Y."/>
            <person name="Richards S."/>
            <person name="Worley K."/>
            <person name="Muzny D."/>
            <person name="Gibbs R."/>
        </authorList>
    </citation>
    <scope>NUCLEOTIDE SEQUENCE</scope>
    <source>
        <strain evidence="5">Sampled in the wild</strain>
    </source>
</reference>
<dbReference type="Pfam" id="PF00400">
    <property type="entry name" value="WD40"/>
    <property type="match status" value="2"/>
</dbReference>
<dbReference type="AlphaFoldDB" id="A0A8K0K730"/>
<evidence type="ECO:0000313" key="6">
    <source>
        <dbReference type="Proteomes" id="UP000792457"/>
    </source>
</evidence>